<gene>
    <name evidence="6" type="ORF">ACFFTR_53005</name>
</gene>
<dbReference type="Pfam" id="PF00440">
    <property type="entry name" value="TetR_N"/>
    <property type="match status" value="1"/>
</dbReference>
<dbReference type="Gene3D" id="1.10.357.10">
    <property type="entry name" value="Tetracycline Repressor, domain 2"/>
    <property type="match status" value="1"/>
</dbReference>
<dbReference type="InterPro" id="IPR011075">
    <property type="entry name" value="TetR_C"/>
</dbReference>
<evidence type="ECO:0000256" key="2">
    <source>
        <dbReference type="ARBA" id="ARBA00023125"/>
    </source>
</evidence>
<evidence type="ECO:0000256" key="3">
    <source>
        <dbReference type="ARBA" id="ARBA00023163"/>
    </source>
</evidence>
<evidence type="ECO:0000313" key="6">
    <source>
        <dbReference type="EMBL" id="MFB9451838.1"/>
    </source>
</evidence>
<name>A0ABV5MSK6_9ACTN</name>
<dbReference type="PROSITE" id="PS50977">
    <property type="entry name" value="HTH_TETR_2"/>
    <property type="match status" value="1"/>
</dbReference>
<feature type="DNA-binding region" description="H-T-H motif" evidence="4">
    <location>
        <begin position="37"/>
        <end position="56"/>
    </location>
</feature>
<dbReference type="PANTHER" id="PTHR47506">
    <property type="entry name" value="TRANSCRIPTIONAL REGULATORY PROTEIN"/>
    <property type="match status" value="1"/>
</dbReference>
<reference evidence="6 7" key="1">
    <citation type="submission" date="2024-09" db="EMBL/GenBank/DDBJ databases">
        <authorList>
            <person name="Sun Q."/>
            <person name="Mori K."/>
        </authorList>
    </citation>
    <scope>NUCLEOTIDE SEQUENCE [LARGE SCALE GENOMIC DNA]</scope>
    <source>
        <strain evidence="6 7">JCM 3307</strain>
    </source>
</reference>
<evidence type="ECO:0000256" key="1">
    <source>
        <dbReference type="ARBA" id="ARBA00023015"/>
    </source>
</evidence>
<dbReference type="PROSITE" id="PS01081">
    <property type="entry name" value="HTH_TETR_1"/>
    <property type="match status" value="1"/>
</dbReference>
<dbReference type="PANTHER" id="PTHR47506:SF1">
    <property type="entry name" value="HTH-TYPE TRANSCRIPTIONAL REGULATOR YJDC"/>
    <property type="match status" value="1"/>
</dbReference>
<evidence type="ECO:0000313" key="7">
    <source>
        <dbReference type="Proteomes" id="UP001589608"/>
    </source>
</evidence>
<keyword evidence="7" id="KW-1185">Reference proteome</keyword>
<evidence type="ECO:0000259" key="5">
    <source>
        <dbReference type="PROSITE" id="PS50977"/>
    </source>
</evidence>
<dbReference type="InterPro" id="IPR023772">
    <property type="entry name" value="DNA-bd_HTH_TetR-type_CS"/>
</dbReference>
<evidence type="ECO:0000256" key="4">
    <source>
        <dbReference type="PROSITE-ProRule" id="PRU00335"/>
    </source>
</evidence>
<protein>
    <submittedName>
        <fullName evidence="6">TetR/AcrR family transcriptional regulator</fullName>
    </submittedName>
</protein>
<dbReference type="Gene3D" id="1.10.10.60">
    <property type="entry name" value="Homeodomain-like"/>
    <property type="match status" value="1"/>
</dbReference>
<dbReference type="Proteomes" id="UP001589608">
    <property type="component" value="Unassembled WGS sequence"/>
</dbReference>
<feature type="domain" description="HTH tetR-type" evidence="5">
    <location>
        <begin position="14"/>
        <end position="74"/>
    </location>
</feature>
<dbReference type="EMBL" id="JBHMCA010000093">
    <property type="protein sequence ID" value="MFB9451838.1"/>
    <property type="molecule type" value="Genomic_DNA"/>
</dbReference>
<dbReference type="InterPro" id="IPR009057">
    <property type="entry name" value="Homeodomain-like_sf"/>
</dbReference>
<dbReference type="InterPro" id="IPR001647">
    <property type="entry name" value="HTH_TetR"/>
</dbReference>
<keyword evidence="3" id="KW-0804">Transcription</keyword>
<dbReference type="SUPFAM" id="SSF46689">
    <property type="entry name" value="Homeodomain-like"/>
    <property type="match status" value="1"/>
</dbReference>
<dbReference type="InterPro" id="IPR036271">
    <property type="entry name" value="Tet_transcr_reg_TetR-rel_C_sf"/>
</dbReference>
<dbReference type="SUPFAM" id="SSF48498">
    <property type="entry name" value="Tetracyclin repressor-like, C-terminal domain"/>
    <property type="match status" value="1"/>
</dbReference>
<dbReference type="RefSeq" id="WP_223103969.1">
    <property type="nucleotide sequence ID" value="NZ_CP061913.1"/>
</dbReference>
<keyword evidence="1" id="KW-0805">Transcription regulation</keyword>
<dbReference type="Pfam" id="PF16925">
    <property type="entry name" value="TetR_C_13"/>
    <property type="match status" value="1"/>
</dbReference>
<organism evidence="6 7">
    <name type="scientific">Dactylosporangium vinaceum</name>
    <dbReference type="NCBI Taxonomy" id="53362"/>
    <lineage>
        <taxon>Bacteria</taxon>
        <taxon>Bacillati</taxon>
        <taxon>Actinomycetota</taxon>
        <taxon>Actinomycetes</taxon>
        <taxon>Micromonosporales</taxon>
        <taxon>Micromonosporaceae</taxon>
        <taxon>Dactylosporangium</taxon>
    </lineage>
</organism>
<keyword evidence="2 4" id="KW-0238">DNA-binding</keyword>
<comment type="caution">
    <text evidence="6">The sequence shown here is derived from an EMBL/GenBank/DDBJ whole genome shotgun (WGS) entry which is preliminary data.</text>
</comment>
<accession>A0ABV5MSK6</accession>
<proteinExistence type="predicted"/>
<sequence>MSDANPRRRGRPRTFDREGALVVAMREFWERGFEPVSIAELTAAMGITPPSLYAAFGDKKTLFREVVDRYQQTHGAFFGAALDAEASAREGVARALHTAAVEYTRPHRPAGCLVISAAVNCTATSTDMVTLLRERRAANVAALRDRIEADVAAGVLPMGTDCAGLAALVGAVLQGMSQQARDGASTAELHAVADAAMLAWPADGTATAT</sequence>